<organism evidence="2 3">
    <name type="scientific">Aeromicrobium ginsengisoli</name>
    <dbReference type="NCBI Taxonomy" id="363867"/>
    <lineage>
        <taxon>Bacteria</taxon>
        <taxon>Bacillati</taxon>
        <taxon>Actinomycetota</taxon>
        <taxon>Actinomycetes</taxon>
        <taxon>Propionibacteriales</taxon>
        <taxon>Nocardioidaceae</taxon>
        <taxon>Aeromicrobium</taxon>
    </lineage>
</organism>
<dbReference type="EMBL" id="SDPQ02000003">
    <property type="protein sequence ID" value="KAA1395312.1"/>
    <property type="molecule type" value="Genomic_DNA"/>
</dbReference>
<dbReference type="InterPro" id="IPR019099">
    <property type="entry name" value="Uncharacterised_PGPGW_TM"/>
</dbReference>
<proteinExistence type="predicted"/>
<dbReference type="Pfam" id="PF09656">
    <property type="entry name" value="PGPGW"/>
    <property type="match status" value="1"/>
</dbReference>
<dbReference type="OrthoDB" id="4774258at2"/>
<keyword evidence="1" id="KW-0812">Transmembrane</keyword>
<reference evidence="2" key="1">
    <citation type="submission" date="2019-09" db="EMBL/GenBank/DDBJ databases">
        <authorList>
            <person name="Li J."/>
        </authorList>
    </citation>
    <scope>NUCLEOTIDE SEQUENCE [LARGE SCALE GENOMIC DNA]</scope>
    <source>
        <strain evidence="2">JCM 14732</strain>
    </source>
</reference>
<comment type="caution">
    <text evidence="2">The sequence shown here is derived from an EMBL/GenBank/DDBJ whole genome shotgun (WGS) entry which is preliminary data.</text>
</comment>
<keyword evidence="3" id="KW-1185">Reference proteome</keyword>
<feature type="transmembrane region" description="Helical" evidence="1">
    <location>
        <begin position="17"/>
        <end position="35"/>
    </location>
</feature>
<evidence type="ECO:0000313" key="2">
    <source>
        <dbReference type="EMBL" id="KAA1395312.1"/>
    </source>
</evidence>
<evidence type="ECO:0000256" key="1">
    <source>
        <dbReference type="SAM" id="Phobius"/>
    </source>
</evidence>
<feature type="transmembrane region" description="Helical" evidence="1">
    <location>
        <begin position="79"/>
        <end position="102"/>
    </location>
</feature>
<protein>
    <recommendedName>
        <fullName evidence="4">TIGR02611 family protein</fullName>
    </recommendedName>
</protein>
<accession>A0A5M4FBP5</accession>
<keyword evidence="1" id="KW-1133">Transmembrane helix</keyword>
<evidence type="ECO:0008006" key="4">
    <source>
        <dbReference type="Google" id="ProtNLM"/>
    </source>
</evidence>
<dbReference type="Proteomes" id="UP000380867">
    <property type="component" value="Unassembled WGS sequence"/>
</dbReference>
<evidence type="ECO:0000313" key="3">
    <source>
        <dbReference type="Proteomes" id="UP000380867"/>
    </source>
</evidence>
<feature type="transmembrane region" description="Helical" evidence="1">
    <location>
        <begin position="122"/>
        <end position="143"/>
    </location>
</feature>
<name>A0A5M4FBP5_9ACTN</name>
<keyword evidence="1" id="KW-0472">Membrane</keyword>
<dbReference type="AlphaFoldDB" id="A0A5M4FBP5"/>
<dbReference type="RefSeq" id="WP_149689978.1">
    <property type="nucleotide sequence ID" value="NZ_SDPQ02000003.1"/>
</dbReference>
<gene>
    <name evidence="2" type="ORF">ESP70_014190</name>
</gene>
<sequence>MTDKPAGRKSAKAVRRLVLEIIGWILVVGGIAALLLPGPGLLMVVGGLAILSEQYEWAERRLEPVKVMAYKAAADGVQTWPRIIASCSGALAIAAVGIYWGIRPDAPDWWPLRESWWLIGGWGTGATLILSAVIALVFIVYSFRTFRGVPDPEAAAERAAREDD</sequence>